<dbReference type="InterPro" id="IPR023286">
    <property type="entry name" value="ABATE_dom_sf"/>
</dbReference>
<dbReference type="Pfam" id="PF07336">
    <property type="entry name" value="ABATE"/>
    <property type="match status" value="1"/>
</dbReference>
<dbReference type="PANTHER" id="PTHR35525:SF3">
    <property type="entry name" value="BLL6575 PROTEIN"/>
    <property type="match status" value="1"/>
</dbReference>
<evidence type="ECO:0000313" key="2">
    <source>
        <dbReference type="EMBL" id="GAA3503270.1"/>
    </source>
</evidence>
<evidence type="ECO:0000313" key="3">
    <source>
        <dbReference type="Proteomes" id="UP001501455"/>
    </source>
</evidence>
<gene>
    <name evidence="2" type="ORF">GCM10019016_103800</name>
</gene>
<dbReference type="InterPro" id="IPR021005">
    <property type="entry name" value="Znf_CGNR"/>
</dbReference>
<evidence type="ECO:0000259" key="1">
    <source>
        <dbReference type="Pfam" id="PF11706"/>
    </source>
</evidence>
<reference evidence="3" key="1">
    <citation type="journal article" date="2019" name="Int. J. Syst. Evol. Microbiol.">
        <title>The Global Catalogue of Microorganisms (GCM) 10K type strain sequencing project: providing services to taxonomists for standard genome sequencing and annotation.</title>
        <authorList>
            <consortium name="The Broad Institute Genomics Platform"/>
            <consortium name="The Broad Institute Genome Sequencing Center for Infectious Disease"/>
            <person name="Wu L."/>
            <person name="Ma J."/>
        </authorList>
    </citation>
    <scope>NUCLEOTIDE SEQUENCE [LARGE SCALE GENOMIC DNA]</scope>
    <source>
        <strain evidence="3">JCM 4816</strain>
    </source>
</reference>
<accession>A0ABP6U8M2</accession>
<dbReference type="InterPro" id="IPR010852">
    <property type="entry name" value="ABATE"/>
</dbReference>
<dbReference type="Pfam" id="PF11706">
    <property type="entry name" value="zf-CGNR"/>
    <property type="match status" value="1"/>
</dbReference>
<dbReference type="EMBL" id="BAAAXF010000074">
    <property type="protein sequence ID" value="GAA3503270.1"/>
    <property type="molecule type" value="Genomic_DNA"/>
</dbReference>
<keyword evidence="3" id="KW-1185">Reference proteome</keyword>
<dbReference type="PANTHER" id="PTHR35525">
    <property type="entry name" value="BLL6575 PROTEIN"/>
    <property type="match status" value="1"/>
</dbReference>
<dbReference type="SUPFAM" id="SSF160904">
    <property type="entry name" value="Jann2411-like"/>
    <property type="match status" value="1"/>
</dbReference>
<protein>
    <recommendedName>
        <fullName evidence="1">Zinc finger CGNR domain-containing protein</fullName>
    </recommendedName>
</protein>
<name>A0ABP6U8M2_9ACTN</name>
<dbReference type="Proteomes" id="UP001501455">
    <property type="component" value="Unassembled WGS sequence"/>
</dbReference>
<proteinExistence type="predicted"/>
<dbReference type="Gene3D" id="1.10.3300.10">
    <property type="entry name" value="Jann2411-like domain"/>
    <property type="match status" value="1"/>
</dbReference>
<dbReference type="RefSeq" id="WP_345584018.1">
    <property type="nucleotide sequence ID" value="NZ_BAAAXF010000074.1"/>
</dbReference>
<feature type="domain" description="Zinc finger CGNR" evidence="1">
    <location>
        <begin position="139"/>
        <end position="178"/>
    </location>
</feature>
<comment type="caution">
    <text evidence="2">The sequence shown here is derived from an EMBL/GenBank/DDBJ whole genome shotgun (WGS) entry which is preliminary data.</text>
</comment>
<organism evidence="2 3">
    <name type="scientific">Streptomyces prasinosporus</name>
    <dbReference type="NCBI Taxonomy" id="68256"/>
    <lineage>
        <taxon>Bacteria</taxon>
        <taxon>Bacillati</taxon>
        <taxon>Actinomycetota</taxon>
        <taxon>Actinomycetes</taxon>
        <taxon>Kitasatosporales</taxon>
        <taxon>Streptomycetaceae</taxon>
        <taxon>Streptomyces</taxon>
        <taxon>Streptomyces albogriseolus group</taxon>
    </lineage>
</organism>
<sequence>MSLKSLAEMPWIGEDGVLDLANTIVCGAGPRGGDLDLLTDDDLRASWRSRTVEPDLAVLPLERLVELRAPVREALDAATRQCPLPAAVRTLLNSLAAKAPVTFEVAEDGRLTEREGDGPVTGRIGRQTLVLAAGPERKRLRRCPAPRCGMFFLAHRRDQAWCSVGCGNRARSARRRPRPAD</sequence>